<keyword evidence="2" id="KW-0805">Transcription regulation</keyword>
<organism evidence="6 7">
    <name type="scientific">Chitinophaga oryziterrae</name>
    <dbReference type="NCBI Taxonomy" id="1031224"/>
    <lineage>
        <taxon>Bacteria</taxon>
        <taxon>Pseudomonadati</taxon>
        <taxon>Bacteroidota</taxon>
        <taxon>Chitinophagia</taxon>
        <taxon>Chitinophagales</taxon>
        <taxon>Chitinophagaceae</taxon>
        <taxon>Chitinophaga</taxon>
    </lineage>
</organism>
<evidence type="ECO:0000313" key="6">
    <source>
        <dbReference type="EMBL" id="MVT43135.1"/>
    </source>
</evidence>
<dbReference type="Pfam" id="PF08281">
    <property type="entry name" value="Sigma70_r4_2"/>
    <property type="match status" value="1"/>
</dbReference>
<keyword evidence="7" id="KW-1185">Reference proteome</keyword>
<dbReference type="Gene3D" id="1.10.1740.10">
    <property type="match status" value="1"/>
</dbReference>
<reference evidence="6 7" key="1">
    <citation type="submission" date="2019-12" db="EMBL/GenBank/DDBJ databases">
        <title>The draft genomic sequence of strain Chitinophaga oryziterrae JCM 16595.</title>
        <authorList>
            <person name="Zhang X."/>
        </authorList>
    </citation>
    <scope>NUCLEOTIDE SEQUENCE [LARGE SCALE GENOMIC DNA]</scope>
    <source>
        <strain evidence="6 7">JCM 16595</strain>
    </source>
</reference>
<dbReference type="CDD" id="cd06171">
    <property type="entry name" value="Sigma70_r4"/>
    <property type="match status" value="1"/>
</dbReference>
<evidence type="ECO:0000313" key="7">
    <source>
        <dbReference type="Proteomes" id="UP000468388"/>
    </source>
</evidence>
<dbReference type="EMBL" id="WRXO01000006">
    <property type="protein sequence ID" value="MVT43135.1"/>
    <property type="molecule type" value="Genomic_DNA"/>
</dbReference>
<dbReference type="InterPro" id="IPR013324">
    <property type="entry name" value="RNA_pol_sigma_r3/r4-like"/>
</dbReference>
<dbReference type="InterPro" id="IPR014327">
    <property type="entry name" value="RNA_pol_sigma70_bacteroid"/>
</dbReference>
<dbReference type="GO" id="GO:0006352">
    <property type="term" value="P:DNA-templated transcription initiation"/>
    <property type="evidence" value="ECO:0007669"/>
    <property type="project" value="InterPro"/>
</dbReference>
<dbReference type="PANTHER" id="PTHR43133:SF46">
    <property type="entry name" value="RNA POLYMERASE SIGMA-70 FACTOR ECF SUBFAMILY"/>
    <property type="match status" value="1"/>
</dbReference>
<comment type="similarity">
    <text evidence="1">Belongs to the sigma-70 factor family. ECF subfamily.</text>
</comment>
<evidence type="ECO:0000256" key="3">
    <source>
        <dbReference type="ARBA" id="ARBA00023082"/>
    </source>
</evidence>
<dbReference type="PANTHER" id="PTHR43133">
    <property type="entry name" value="RNA POLYMERASE ECF-TYPE SIGMA FACTO"/>
    <property type="match status" value="1"/>
</dbReference>
<dbReference type="Gene3D" id="1.10.10.10">
    <property type="entry name" value="Winged helix-like DNA-binding domain superfamily/Winged helix DNA-binding domain"/>
    <property type="match status" value="1"/>
</dbReference>
<dbReference type="InterPro" id="IPR000792">
    <property type="entry name" value="Tscrpt_reg_LuxR_C"/>
</dbReference>
<dbReference type="SUPFAM" id="SSF88659">
    <property type="entry name" value="Sigma3 and sigma4 domains of RNA polymerase sigma factors"/>
    <property type="match status" value="1"/>
</dbReference>
<feature type="domain" description="HTH luxR-type" evidence="5">
    <location>
        <begin position="130"/>
        <end position="192"/>
    </location>
</feature>
<dbReference type="Proteomes" id="UP000468388">
    <property type="component" value="Unassembled WGS sequence"/>
</dbReference>
<evidence type="ECO:0000256" key="4">
    <source>
        <dbReference type="ARBA" id="ARBA00023163"/>
    </source>
</evidence>
<gene>
    <name evidence="6" type="ORF">GO495_21235</name>
</gene>
<sequence>MKEEGIISEDAYAVRLQQGDELAFRYVMDRYFAIITSFTKRILSDKAAAEDIAEEAFIKLWQHHVNVSTFQSIKAFLYITAKNGCLNQLRQEKNLERRHQDYTTRMDQEMNFIENEIIRAEVKAEIYKAVSLLPEKMQQVFRLGFIEGLPNREIARLLGISVNTIKAQKSRAMELVKEKLQGKDIYPLAIILLSLLNK</sequence>
<dbReference type="InterPro" id="IPR039425">
    <property type="entry name" value="RNA_pol_sigma-70-like"/>
</dbReference>
<accession>A0A6N8JCV2</accession>
<comment type="caution">
    <text evidence="6">The sequence shown here is derived from an EMBL/GenBank/DDBJ whole genome shotgun (WGS) entry which is preliminary data.</text>
</comment>
<protein>
    <submittedName>
        <fullName evidence="6">RNA polymerase sigma-70 factor</fullName>
    </submittedName>
</protein>
<dbReference type="InterPro" id="IPR007627">
    <property type="entry name" value="RNA_pol_sigma70_r2"/>
</dbReference>
<name>A0A6N8JCV2_9BACT</name>
<evidence type="ECO:0000259" key="5">
    <source>
        <dbReference type="SMART" id="SM00421"/>
    </source>
</evidence>
<dbReference type="SMART" id="SM00421">
    <property type="entry name" value="HTH_LUXR"/>
    <property type="match status" value="1"/>
</dbReference>
<dbReference type="OrthoDB" id="656273at2"/>
<dbReference type="InterPro" id="IPR013325">
    <property type="entry name" value="RNA_pol_sigma_r2"/>
</dbReference>
<dbReference type="InterPro" id="IPR014284">
    <property type="entry name" value="RNA_pol_sigma-70_dom"/>
</dbReference>
<dbReference type="InterPro" id="IPR013249">
    <property type="entry name" value="RNA_pol_sigma70_r4_t2"/>
</dbReference>
<dbReference type="InterPro" id="IPR036388">
    <property type="entry name" value="WH-like_DNA-bd_sf"/>
</dbReference>
<proteinExistence type="inferred from homology"/>
<dbReference type="SUPFAM" id="SSF88946">
    <property type="entry name" value="Sigma2 domain of RNA polymerase sigma factors"/>
    <property type="match status" value="1"/>
</dbReference>
<evidence type="ECO:0000256" key="1">
    <source>
        <dbReference type="ARBA" id="ARBA00010641"/>
    </source>
</evidence>
<dbReference type="Pfam" id="PF04542">
    <property type="entry name" value="Sigma70_r2"/>
    <property type="match status" value="1"/>
</dbReference>
<dbReference type="AlphaFoldDB" id="A0A6N8JCV2"/>
<dbReference type="RefSeq" id="WP_157301742.1">
    <property type="nucleotide sequence ID" value="NZ_BAAAZB010000004.1"/>
</dbReference>
<evidence type="ECO:0000256" key="2">
    <source>
        <dbReference type="ARBA" id="ARBA00023015"/>
    </source>
</evidence>
<keyword evidence="3" id="KW-0731">Sigma factor</keyword>
<dbReference type="NCBIfam" id="TIGR02985">
    <property type="entry name" value="Sig70_bacteroi1"/>
    <property type="match status" value="1"/>
</dbReference>
<dbReference type="NCBIfam" id="TIGR02937">
    <property type="entry name" value="sigma70-ECF"/>
    <property type="match status" value="1"/>
</dbReference>
<dbReference type="GO" id="GO:0003677">
    <property type="term" value="F:DNA binding"/>
    <property type="evidence" value="ECO:0007669"/>
    <property type="project" value="InterPro"/>
</dbReference>
<keyword evidence="4" id="KW-0804">Transcription</keyword>
<dbReference type="GO" id="GO:0016987">
    <property type="term" value="F:sigma factor activity"/>
    <property type="evidence" value="ECO:0007669"/>
    <property type="project" value="UniProtKB-KW"/>
</dbReference>